<comment type="similarity">
    <text evidence="6">Belongs to the ABC-4 integral membrane protein family.</text>
</comment>
<evidence type="ECO:0000256" key="1">
    <source>
        <dbReference type="ARBA" id="ARBA00004651"/>
    </source>
</evidence>
<dbReference type="Pfam" id="PF12704">
    <property type="entry name" value="MacB_PCD"/>
    <property type="match status" value="1"/>
</dbReference>
<dbReference type="EMBL" id="FUWW01000027">
    <property type="protein sequence ID" value="SJZ81467.1"/>
    <property type="molecule type" value="Genomic_DNA"/>
</dbReference>
<dbReference type="InterPro" id="IPR003838">
    <property type="entry name" value="ABC3_permease_C"/>
</dbReference>
<evidence type="ECO:0000256" key="6">
    <source>
        <dbReference type="ARBA" id="ARBA00038076"/>
    </source>
</evidence>
<dbReference type="STRING" id="290054.SAMN02745114_01673"/>
<organism evidence="10 11">
    <name type="scientific">Eubacterium coprostanoligenes</name>
    <dbReference type="NCBI Taxonomy" id="290054"/>
    <lineage>
        <taxon>Bacteria</taxon>
        <taxon>Bacillati</taxon>
        <taxon>Bacillota</taxon>
        <taxon>Clostridia</taxon>
        <taxon>Eubacteriales</taxon>
        <taxon>Eubacteriaceae</taxon>
        <taxon>Eubacterium</taxon>
    </lineage>
</organism>
<feature type="transmembrane region" description="Helical" evidence="7">
    <location>
        <begin position="413"/>
        <end position="431"/>
    </location>
</feature>
<feature type="transmembrane region" description="Helical" evidence="7">
    <location>
        <begin position="21"/>
        <end position="45"/>
    </location>
</feature>
<reference evidence="11" key="1">
    <citation type="submission" date="2017-02" db="EMBL/GenBank/DDBJ databases">
        <authorList>
            <person name="Varghese N."/>
            <person name="Submissions S."/>
        </authorList>
    </citation>
    <scope>NUCLEOTIDE SEQUENCE [LARGE SCALE GENOMIC DNA]</scope>
    <source>
        <strain evidence="11">ATCC 51222</strain>
    </source>
</reference>
<name>A0A1T4NQV4_9FIRM</name>
<protein>
    <submittedName>
        <fullName evidence="10">ABC-type transport system, involved in lipoprotein release, permease component</fullName>
    </submittedName>
</protein>
<evidence type="ECO:0000313" key="11">
    <source>
        <dbReference type="Proteomes" id="UP000190657"/>
    </source>
</evidence>
<evidence type="ECO:0000256" key="2">
    <source>
        <dbReference type="ARBA" id="ARBA00022475"/>
    </source>
</evidence>
<dbReference type="Pfam" id="PF02687">
    <property type="entry name" value="FtsX"/>
    <property type="match status" value="1"/>
</dbReference>
<feature type="domain" description="MacB-like periplasmic core" evidence="9">
    <location>
        <begin position="21"/>
        <end position="281"/>
    </location>
</feature>
<feature type="transmembrane region" description="Helical" evidence="7">
    <location>
        <begin position="352"/>
        <end position="376"/>
    </location>
</feature>
<keyword evidence="5 7" id="KW-0472">Membrane</keyword>
<evidence type="ECO:0000259" key="9">
    <source>
        <dbReference type="Pfam" id="PF12704"/>
    </source>
</evidence>
<evidence type="ECO:0000259" key="8">
    <source>
        <dbReference type="Pfam" id="PF02687"/>
    </source>
</evidence>
<evidence type="ECO:0000256" key="3">
    <source>
        <dbReference type="ARBA" id="ARBA00022692"/>
    </source>
</evidence>
<dbReference type="InterPro" id="IPR025857">
    <property type="entry name" value="MacB_PCD"/>
</dbReference>
<sequence>MKKSDLIAIAWQNLKNRKTRTILTICGVVVGACAIIIMLSIGLGIDKMITDQYKSDSKLTKIYVYSSDDENGKPLPFDDSAVKYFEKIDGVKTVVPMFMIYNNASITCGKYRYTGTIYGIDLSQMEALGYKLKSGNFSGVNNPNCAFFGKDSVTNFQDAQGNQVNYSYDKNYELSSCDIDAMEDSFFISSKSGDDGSGTDSTTKYGNKQKLKVSGVLKPSSSSDYDSQYSVFISMDLAKRLFEESQMMSSSTRKDKFTYSSISVYVDDSSKVNDVKTTLQNAGYSCSTDDEALESSKKVMKVVQLVLGAIGAVSMFVASFGISNTMVMSVFERQKEIGILKVIGCEIKDIKAMFLYEAAIIGGIGGAIAVVISYIVSISANLIGQAVMNHMGGDSFLGMGADVKVTLSYIPPWLALCGVVISAGIGILAGLSPAKKSVKVSALTAIQN</sequence>
<evidence type="ECO:0000256" key="4">
    <source>
        <dbReference type="ARBA" id="ARBA00022989"/>
    </source>
</evidence>
<evidence type="ECO:0000256" key="5">
    <source>
        <dbReference type="ARBA" id="ARBA00023136"/>
    </source>
</evidence>
<proteinExistence type="inferred from homology"/>
<dbReference type="PANTHER" id="PTHR30572">
    <property type="entry name" value="MEMBRANE COMPONENT OF TRANSPORTER-RELATED"/>
    <property type="match status" value="1"/>
</dbReference>
<keyword evidence="4 7" id="KW-1133">Transmembrane helix</keyword>
<dbReference type="AlphaFoldDB" id="A0A1T4NQV4"/>
<dbReference type="GO" id="GO:0005886">
    <property type="term" value="C:plasma membrane"/>
    <property type="evidence" value="ECO:0007669"/>
    <property type="project" value="UniProtKB-SubCell"/>
</dbReference>
<evidence type="ECO:0000313" key="10">
    <source>
        <dbReference type="EMBL" id="SJZ81467.1"/>
    </source>
</evidence>
<dbReference type="Proteomes" id="UP000190657">
    <property type="component" value="Unassembled WGS sequence"/>
</dbReference>
<dbReference type="OrthoDB" id="9770036at2"/>
<feature type="domain" description="ABC3 transporter permease C-terminal" evidence="8">
    <location>
        <begin position="309"/>
        <end position="441"/>
    </location>
</feature>
<dbReference type="RefSeq" id="WP_078769096.1">
    <property type="nucleotide sequence ID" value="NZ_FUWW01000027.1"/>
</dbReference>
<dbReference type="PROSITE" id="PS51257">
    <property type="entry name" value="PROKAR_LIPOPROTEIN"/>
    <property type="match status" value="1"/>
</dbReference>
<feature type="transmembrane region" description="Helical" evidence="7">
    <location>
        <begin position="305"/>
        <end position="331"/>
    </location>
</feature>
<keyword evidence="3 7" id="KW-0812">Transmembrane</keyword>
<keyword evidence="10" id="KW-0449">Lipoprotein</keyword>
<dbReference type="GO" id="GO:0022857">
    <property type="term" value="F:transmembrane transporter activity"/>
    <property type="evidence" value="ECO:0007669"/>
    <property type="project" value="TreeGrafter"/>
</dbReference>
<keyword evidence="11" id="KW-1185">Reference proteome</keyword>
<keyword evidence="2" id="KW-1003">Cell membrane</keyword>
<gene>
    <name evidence="10" type="ORF">SAMN02745114_01673</name>
</gene>
<dbReference type="PANTHER" id="PTHR30572:SF4">
    <property type="entry name" value="ABC TRANSPORTER PERMEASE YTRF"/>
    <property type="match status" value="1"/>
</dbReference>
<accession>A0A1T4NQV4</accession>
<comment type="subcellular location">
    <subcellularLocation>
        <location evidence="1">Cell membrane</location>
        <topology evidence="1">Multi-pass membrane protein</topology>
    </subcellularLocation>
</comment>
<evidence type="ECO:0000256" key="7">
    <source>
        <dbReference type="SAM" id="Phobius"/>
    </source>
</evidence>
<dbReference type="InterPro" id="IPR050250">
    <property type="entry name" value="Macrolide_Exporter_MacB"/>
</dbReference>